<evidence type="ECO:0000313" key="1">
    <source>
        <dbReference type="EMBL" id="MBU8827096.1"/>
    </source>
</evidence>
<evidence type="ECO:0000313" key="2">
    <source>
        <dbReference type="Proteomes" id="UP000696413"/>
    </source>
</evidence>
<dbReference type="Proteomes" id="UP000696413">
    <property type="component" value="Unassembled WGS sequence"/>
</dbReference>
<dbReference type="EMBL" id="JAHBOM010000035">
    <property type="protein sequence ID" value="MBU8827096.1"/>
    <property type="molecule type" value="Genomic_DNA"/>
</dbReference>
<name>A0ABS6HXT5_MYCGD</name>
<reference evidence="1 2" key="1">
    <citation type="submission" date="2021-05" db="EMBL/GenBank/DDBJ databases">
        <title>Draft Genome Sequences of Clinical Respiratory Isolates of Mycobacterium goodii Recovered in Ireland.</title>
        <authorList>
            <person name="Flanagan P.R."/>
            <person name="Mok S."/>
            <person name="Roycroft E."/>
            <person name="Rogers T.R."/>
            <person name="Fitzgibbon M."/>
        </authorList>
    </citation>
    <scope>NUCLEOTIDE SEQUENCE [LARGE SCALE GENOMIC DNA]</scope>
    <source>
        <strain evidence="1 2">14IE55</strain>
    </source>
</reference>
<keyword evidence="2" id="KW-1185">Reference proteome</keyword>
<protein>
    <submittedName>
        <fullName evidence="1">EcsC family protein</fullName>
    </submittedName>
</protein>
<proteinExistence type="predicted"/>
<accession>A0ABS6HXT5</accession>
<comment type="caution">
    <text evidence="1">The sequence shown here is derived from an EMBL/GenBank/DDBJ whole genome shotgun (WGS) entry which is preliminary data.</text>
</comment>
<organism evidence="1 2">
    <name type="scientific">Mycolicibacterium goodii</name>
    <name type="common">Mycobacterium goodii</name>
    <dbReference type="NCBI Taxonomy" id="134601"/>
    <lineage>
        <taxon>Bacteria</taxon>
        <taxon>Bacillati</taxon>
        <taxon>Actinomycetota</taxon>
        <taxon>Actinomycetes</taxon>
        <taxon>Mycobacteriales</taxon>
        <taxon>Mycobacteriaceae</taxon>
        <taxon>Mycolicibacterium</taxon>
    </lineage>
</organism>
<sequence length="218" mass="22398">MSAGQDAYDVESDSAAMALVHKILGVGVNGLGPYKSASAMAEEVLTTHGEVDLAIERLIAIHRRWVGSTGFATGIGGLASLPVALPADVTTFYMLSARMSASIAALRGYDLSSEEVQSAVLISLLGANAAGVLGKVGVDIGAKSAMAGLKSLPGHVLIEINKRVGFRLITKFGTKGSINLVKAIPLVGGGVGAGVNVVAINQIARYSKRTFVPIEPNE</sequence>
<gene>
    <name evidence="1" type="ORF">KL859_30005</name>
</gene>